<organism evidence="2 3">
    <name type="scientific">Phoenix dactylifera</name>
    <name type="common">Date palm</name>
    <dbReference type="NCBI Taxonomy" id="42345"/>
    <lineage>
        <taxon>Eukaryota</taxon>
        <taxon>Viridiplantae</taxon>
        <taxon>Streptophyta</taxon>
        <taxon>Embryophyta</taxon>
        <taxon>Tracheophyta</taxon>
        <taxon>Spermatophyta</taxon>
        <taxon>Magnoliopsida</taxon>
        <taxon>Liliopsida</taxon>
        <taxon>Arecaceae</taxon>
        <taxon>Coryphoideae</taxon>
        <taxon>Phoeniceae</taxon>
        <taxon>Phoenix</taxon>
    </lineage>
</organism>
<dbReference type="InterPro" id="IPR013103">
    <property type="entry name" value="RVT_2"/>
</dbReference>
<evidence type="ECO:0000259" key="1">
    <source>
        <dbReference type="Pfam" id="PF07727"/>
    </source>
</evidence>
<name>A0A8B9AED0_PHODC</name>
<accession>A0A8B9AED0</accession>
<dbReference type="Pfam" id="PF07727">
    <property type="entry name" value="RVT_2"/>
    <property type="match status" value="1"/>
</dbReference>
<evidence type="ECO:0000313" key="2">
    <source>
        <dbReference type="Proteomes" id="UP000228380"/>
    </source>
</evidence>
<dbReference type="GeneID" id="120110472"/>
<dbReference type="CDD" id="cd09272">
    <property type="entry name" value="RNase_HI_RT_Ty1"/>
    <property type="match status" value="1"/>
</dbReference>
<evidence type="ECO:0000313" key="3">
    <source>
        <dbReference type="RefSeq" id="XP_038981589.1"/>
    </source>
</evidence>
<dbReference type="KEGG" id="pda:120110472"/>
<dbReference type="OrthoDB" id="1919845at2759"/>
<dbReference type="AlphaFoldDB" id="A0A8B9AED0"/>
<feature type="non-terminal residue" evidence="3">
    <location>
        <position position="1"/>
    </location>
</feature>
<dbReference type="SUPFAM" id="SSF56672">
    <property type="entry name" value="DNA/RNA polymerases"/>
    <property type="match status" value="1"/>
</dbReference>
<gene>
    <name evidence="3" type="primary">LOC120110472</name>
</gene>
<sequence>LALQSKWHVRQLDVLNAFLHGDLEDTMFMEQPPGFVNPSFPHHICKLRKAIYGLKQAPRQWFATFSGFLLDHGFTQSTADSSLFIFQQNDVFLYLPIYVDDILFTGNDAQAMSSFFLQLQGRFHMKDLGHVSHFLGIQAQYSDIGLPLNQRTYAAQVLNKAGMTDCKPVLSPLPTKIASSTHSNKNFTDPEFYRSIAGSLQYLTITRPDISFAVNFVFQFMHSPKVLHFQLLKRILRYVKGTTDLSLQFRPDSFDLSAFSDSEGDTSDRRSSIGFCIFVGSNPVSWHAKKQPTVARSSTEAEYRALAVTISEILWLRRLLRKLHMLSPTTPTKLYYDNVSAMALASNPVFHARTKHIEVDYHFVREKVHSGEICLAHISSQDQPADVFTKALSAARHNLLCSKLMALLDPSA</sequence>
<keyword evidence="2" id="KW-1185">Reference proteome</keyword>
<dbReference type="PANTHER" id="PTHR11439">
    <property type="entry name" value="GAG-POL-RELATED RETROTRANSPOSON"/>
    <property type="match status" value="1"/>
</dbReference>
<feature type="domain" description="Reverse transcriptase Ty1/copia-type" evidence="1">
    <location>
        <begin position="1"/>
        <end position="173"/>
    </location>
</feature>
<dbReference type="PANTHER" id="PTHR11439:SF524">
    <property type="entry name" value="RNA-DIRECTED DNA POLYMERASE, PROTEIN KINASE RLK-PELLE-DLSV FAMILY"/>
    <property type="match status" value="1"/>
</dbReference>
<reference evidence="3" key="2">
    <citation type="submission" date="2025-08" db="UniProtKB">
        <authorList>
            <consortium name="RefSeq"/>
        </authorList>
    </citation>
    <scope>IDENTIFICATION</scope>
    <source>
        <tissue evidence="3">Young leaves</tissue>
    </source>
</reference>
<protein>
    <submittedName>
        <fullName evidence="3">Uncharacterized mitochondrial protein AtMg00810-like</fullName>
    </submittedName>
</protein>
<dbReference type="RefSeq" id="XP_038981589.1">
    <property type="nucleotide sequence ID" value="XM_039125661.1"/>
</dbReference>
<proteinExistence type="predicted"/>
<dbReference type="InterPro" id="IPR043502">
    <property type="entry name" value="DNA/RNA_pol_sf"/>
</dbReference>
<reference evidence="2" key="1">
    <citation type="journal article" date="2019" name="Nat. Commun.">
        <title>Genome-wide association mapping of date palm fruit traits.</title>
        <authorList>
            <person name="Hazzouri K.M."/>
            <person name="Gros-Balthazard M."/>
            <person name="Flowers J.M."/>
            <person name="Copetti D."/>
            <person name="Lemansour A."/>
            <person name="Lebrun M."/>
            <person name="Masmoudi K."/>
            <person name="Ferrand S."/>
            <person name="Dhar M.I."/>
            <person name="Fresquez Z.A."/>
            <person name="Rosas U."/>
            <person name="Zhang J."/>
            <person name="Talag J."/>
            <person name="Lee S."/>
            <person name="Kudrna D."/>
            <person name="Powell R.F."/>
            <person name="Leitch I.J."/>
            <person name="Krueger R.R."/>
            <person name="Wing R.A."/>
            <person name="Amiri K.M.A."/>
            <person name="Purugganan M.D."/>
        </authorList>
    </citation>
    <scope>NUCLEOTIDE SEQUENCE [LARGE SCALE GENOMIC DNA]</scope>
    <source>
        <strain evidence="2">cv. Khalas</strain>
    </source>
</reference>
<dbReference type="Proteomes" id="UP000228380">
    <property type="component" value="Chromosome 1"/>
</dbReference>